<dbReference type="EMBL" id="CP075896">
    <property type="protein sequence ID" value="QWB28041.1"/>
    <property type="molecule type" value="Genomic_DNA"/>
</dbReference>
<reference evidence="2" key="2">
    <citation type="submission" date="2021-05" db="EMBL/GenBank/DDBJ databases">
        <authorList>
            <person name="Li K."/>
            <person name="Gao J."/>
        </authorList>
    </citation>
    <scope>NUCLEOTIDE SEQUENCE</scope>
    <source>
        <strain evidence="2">MG62</strain>
    </source>
</reference>
<gene>
    <name evidence="2" type="ORF">KJK29_00035</name>
    <name evidence="3" type="ORF">KJK29_38615</name>
</gene>
<dbReference type="EMBL" id="CP075896">
    <property type="protein sequence ID" value="QWB21092.1"/>
    <property type="molecule type" value="Genomic_DNA"/>
</dbReference>
<reference evidence="4" key="1">
    <citation type="submission" date="2021-05" db="EMBL/GenBank/DDBJ databases">
        <title>Direct Submission.</title>
        <authorList>
            <person name="Li K."/>
            <person name="Gao J."/>
        </authorList>
    </citation>
    <scope>NUCLEOTIDE SEQUENCE [LARGE SCALE GENOMIC DNA]</scope>
    <source>
        <strain evidence="4">MG62</strain>
    </source>
</reference>
<evidence type="ECO:0000313" key="2">
    <source>
        <dbReference type="EMBL" id="QWB21092.1"/>
    </source>
</evidence>
<evidence type="ECO:0000313" key="4">
    <source>
        <dbReference type="Proteomes" id="UP000679629"/>
    </source>
</evidence>
<keyword evidence="4" id="KW-1185">Reference proteome</keyword>
<name>A0ABX8FIZ2_9ACTN</name>
<proteinExistence type="predicted"/>
<protein>
    <submittedName>
        <fullName evidence="2">Uncharacterized protein</fullName>
    </submittedName>
</protein>
<accession>A0ABX8FIZ2</accession>
<dbReference type="RefSeq" id="WP_215116507.1">
    <property type="nucleotide sequence ID" value="NZ_CP075896.1"/>
</dbReference>
<feature type="region of interest" description="Disordered" evidence="1">
    <location>
        <begin position="1"/>
        <end position="20"/>
    </location>
</feature>
<dbReference type="Proteomes" id="UP000679629">
    <property type="component" value="Chromosome"/>
</dbReference>
<evidence type="ECO:0000313" key="3">
    <source>
        <dbReference type="EMBL" id="QWB28041.1"/>
    </source>
</evidence>
<sequence length="336" mass="37312">MDSAREELTQALQDLHTKAGRPSLRTVSEAAAARNEEFPETVSHDTVGQMLRGTGAVPRWKELEHVVVVLSDMASAVPGSHTSADCGTVVSRFLFLWEAADDSCFQKNADTGAPAVIPEMALYVVQSIENLSGDQDEHVRAMRYLADIGNTHHLEGRGRPRLWVDWLAALRAAGRHGTADRLRDTALMQQEFRLVHEQPLEEAGLTEDAERAAVFCTLDSMSTNVLPLARMAAPEAIAVWGLQRRGNGTLYPWSDQTWERGGPRDELLTQFVRQRPLEDVTDLACAMDLHGIEVHFLLEKVPLWDLATLAIDATLRGATTVCEPVQRRLSDLLRRH</sequence>
<organism evidence="2 4">
    <name type="scientific">Streptomyces koelreuteriae</name>
    <dbReference type="NCBI Taxonomy" id="2838015"/>
    <lineage>
        <taxon>Bacteria</taxon>
        <taxon>Bacillati</taxon>
        <taxon>Actinomycetota</taxon>
        <taxon>Actinomycetes</taxon>
        <taxon>Kitasatosporales</taxon>
        <taxon>Streptomycetaceae</taxon>
        <taxon>Streptomyces</taxon>
    </lineage>
</organism>
<evidence type="ECO:0000256" key="1">
    <source>
        <dbReference type="SAM" id="MobiDB-lite"/>
    </source>
</evidence>